<accession>A0A439CNS1</accession>
<feature type="region of interest" description="Disordered" evidence="1">
    <location>
        <begin position="110"/>
        <end position="137"/>
    </location>
</feature>
<evidence type="ECO:0000256" key="1">
    <source>
        <dbReference type="SAM" id="MobiDB-lite"/>
    </source>
</evidence>
<dbReference type="Proteomes" id="UP000286045">
    <property type="component" value="Unassembled WGS sequence"/>
</dbReference>
<proteinExistence type="predicted"/>
<organism evidence="2 3">
    <name type="scientific">Xylaria grammica</name>
    <dbReference type="NCBI Taxonomy" id="363999"/>
    <lineage>
        <taxon>Eukaryota</taxon>
        <taxon>Fungi</taxon>
        <taxon>Dikarya</taxon>
        <taxon>Ascomycota</taxon>
        <taxon>Pezizomycotina</taxon>
        <taxon>Sordariomycetes</taxon>
        <taxon>Xylariomycetidae</taxon>
        <taxon>Xylariales</taxon>
        <taxon>Xylariaceae</taxon>
        <taxon>Xylaria</taxon>
    </lineage>
</organism>
<protein>
    <submittedName>
        <fullName evidence="2">Uncharacterized protein</fullName>
    </submittedName>
</protein>
<reference evidence="2 3" key="1">
    <citation type="submission" date="2018-12" db="EMBL/GenBank/DDBJ databases">
        <title>Draft genome sequence of Xylaria grammica IHI A82.</title>
        <authorList>
            <person name="Buettner E."/>
            <person name="Kellner H."/>
        </authorList>
    </citation>
    <scope>NUCLEOTIDE SEQUENCE [LARGE SCALE GENOMIC DNA]</scope>
    <source>
        <strain evidence="2 3">IHI A82</strain>
    </source>
</reference>
<dbReference type="EMBL" id="RYZI01000696">
    <property type="protein sequence ID" value="RWA03808.1"/>
    <property type="molecule type" value="Genomic_DNA"/>
</dbReference>
<name>A0A439CNS1_9PEZI</name>
<gene>
    <name evidence="2" type="ORF">EKO27_g11294</name>
</gene>
<evidence type="ECO:0000313" key="3">
    <source>
        <dbReference type="Proteomes" id="UP000286045"/>
    </source>
</evidence>
<evidence type="ECO:0000313" key="2">
    <source>
        <dbReference type="EMBL" id="RWA03808.1"/>
    </source>
</evidence>
<keyword evidence="3" id="KW-1185">Reference proteome</keyword>
<comment type="caution">
    <text evidence="2">The sequence shown here is derived from an EMBL/GenBank/DDBJ whole genome shotgun (WGS) entry which is preliminary data.</text>
</comment>
<dbReference type="AlphaFoldDB" id="A0A439CNS1"/>
<sequence>MDSPLKQVLVDFRIPGSITGIFPFSIRPLLYPPLHQTATMCTCNAFTYASCRYSHSKFEPVSVCFLARIGLRQKCQERIVNGHPDIVRAWPVISGTCDVCFPEKAKAEEEEQKRAQKEEEKNRKEAERKRREEAAREDPTFCLGRGYWT</sequence>